<dbReference type="InterPro" id="IPR022812">
    <property type="entry name" value="Dynamin"/>
</dbReference>
<evidence type="ECO:0000256" key="3">
    <source>
        <dbReference type="SAM" id="MobiDB-lite"/>
    </source>
</evidence>
<dbReference type="AlphaFoldDB" id="A0A4S9A7X9"/>
<dbReference type="InterPro" id="IPR000375">
    <property type="entry name" value="Dynamin_stalk"/>
</dbReference>
<dbReference type="PANTHER" id="PTHR11566:SF131">
    <property type="entry name" value="GTPASE, PUTATIVE (AFU_ORTHOLOGUE AFUA_6G07630)-RELATED"/>
    <property type="match status" value="1"/>
</dbReference>
<accession>A0A4S9A7X9</accession>
<feature type="domain" description="GED" evidence="4">
    <location>
        <begin position="741"/>
        <end position="837"/>
    </location>
</feature>
<evidence type="ECO:0000313" key="7">
    <source>
        <dbReference type="Proteomes" id="UP000308802"/>
    </source>
</evidence>
<comment type="caution">
    <text evidence="6">The sequence shown here is derived from an EMBL/GenBank/DDBJ whole genome shotgun (WGS) entry which is preliminary data.</text>
</comment>
<evidence type="ECO:0000256" key="1">
    <source>
        <dbReference type="ARBA" id="ARBA00022741"/>
    </source>
</evidence>
<dbReference type="InterPro" id="IPR001401">
    <property type="entry name" value="Dynamin_GTPase"/>
</dbReference>
<dbReference type="InterPro" id="IPR020850">
    <property type="entry name" value="GED_dom"/>
</dbReference>
<protein>
    <recommendedName>
        <fullName evidence="8">P-loop containing nucleoside triphosphate hydrolase protein</fullName>
    </recommendedName>
</protein>
<dbReference type="Pfam" id="PF00350">
    <property type="entry name" value="Dynamin_N"/>
    <property type="match status" value="1"/>
</dbReference>
<sequence length="839" mass="93590">MAQPFIKLEHSHPTSHTPDVFNTAPSQTSDTPTMAASTPTPMGAFNMCDVPQQEQIDLLGRPVQKLVELIKELETLGVEAKNLPLPKIVVVGDQSAGKSSLIEGLSGIKVPRSDGTCTRCPLQITLYSAPDDGTAWSCKVSLQQKFSFNPNIDATIQGRYGKWREDHTPTTIPFAVVDDREALAGVISRAQWATLNPGDNPVKYVNADMVESMPMKVEFSPNKVILDITAPGQPSLSFIDLPGVIRQMTTAKDKWLVNLVENFVTDHIKQDNSLILLARSMESDFANSSAAALIDQCDGALSRTVGCLTKPDRWPPGTKTQILQSVLHGDAFAVGHGYFVTKQPDQLQLNNDISSEESRSKEDEFFAQTPWSNELQIFQDRFGTFKLRDALSKKLTHQILVTLPKITRTVDAHLLEIETELAGYPDPPENALGKVLEALNVFRASVERHVHGTHPYNEMRNTLKGLANTFERNLHKLRPGLIVATPEGHRQAVNIPTFSLLSDDEDPTGTPCPTVELAELAQGGKKRRGNFETPTLASTSKRIKPDNTTVSKNSSAGNTGKKTFRLLEMRETLGKLTASGVPGEVDPLAVDYLRKETVAGWEPPMLEFITDVKQEIQNILDQLLEEACSQWLNTAFFSEAKKIVKVYIANAMRCQLEYAKRALTLEQRKPFTLNTKGFKLEQDNELQILQEARTTQRLVEKLDAADRAAGRIMVDQIERKKKAKSDLKARADLGDDPFDQEVRVMAKVRGYHNIALSRFLDHVVHGINNEVLHDLETNLIQQLKTGLEVETREAHERSKELLAEDREREIHRKELQKERANFIEAQHKLARIGQIGEDV</sequence>
<keyword evidence="1" id="KW-0547">Nucleotide-binding</keyword>
<dbReference type="GO" id="GO:0005874">
    <property type="term" value="C:microtubule"/>
    <property type="evidence" value="ECO:0007669"/>
    <property type="project" value="TreeGrafter"/>
</dbReference>
<dbReference type="PROSITE" id="PS51718">
    <property type="entry name" value="G_DYNAMIN_2"/>
    <property type="match status" value="1"/>
</dbReference>
<dbReference type="InterPro" id="IPR030381">
    <property type="entry name" value="G_DYNAMIN_dom"/>
</dbReference>
<reference evidence="6 7" key="1">
    <citation type="submission" date="2018-10" db="EMBL/GenBank/DDBJ databases">
        <title>Fifty Aureobasidium pullulans genomes reveal a recombining polyextremotolerant generalist.</title>
        <authorList>
            <person name="Gostincar C."/>
            <person name="Turk M."/>
            <person name="Zajc J."/>
            <person name="Gunde-Cimerman N."/>
        </authorList>
    </citation>
    <scope>NUCLEOTIDE SEQUENCE [LARGE SCALE GENOMIC DNA]</scope>
    <source>
        <strain evidence="6 7">EXF-10659</strain>
    </source>
</reference>
<dbReference type="SUPFAM" id="SSF52540">
    <property type="entry name" value="P-loop containing nucleoside triphosphate hydrolases"/>
    <property type="match status" value="1"/>
</dbReference>
<evidence type="ECO:0000259" key="5">
    <source>
        <dbReference type="PROSITE" id="PS51718"/>
    </source>
</evidence>
<dbReference type="EMBL" id="QZAO01000103">
    <property type="protein sequence ID" value="THW75219.1"/>
    <property type="molecule type" value="Genomic_DNA"/>
</dbReference>
<dbReference type="GO" id="GO:0031623">
    <property type="term" value="P:receptor internalization"/>
    <property type="evidence" value="ECO:0007669"/>
    <property type="project" value="TreeGrafter"/>
</dbReference>
<organism evidence="6 7">
    <name type="scientific">Aureobasidium pullulans</name>
    <name type="common">Black yeast</name>
    <name type="synonym">Pullularia pullulans</name>
    <dbReference type="NCBI Taxonomy" id="5580"/>
    <lineage>
        <taxon>Eukaryota</taxon>
        <taxon>Fungi</taxon>
        <taxon>Dikarya</taxon>
        <taxon>Ascomycota</taxon>
        <taxon>Pezizomycotina</taxon>
        <taxon>Dothideomycetes</taxon>
        <taxon>Dothideomycetidae</taxon>
        <taxon>Dothideales</taxon>
        <taxon>Saccotheciaceae</taxon>
        <taxon>Aureobasidium</taxon>
    </lineage>
</organism>
<feature type="region of interest" description="Disordered" evidence="3">
    <location>
        <begin position="1"/>
        <end position="35"/>
    </location>
</feature>
<dbReference type="PROSITE" id="PS51388">
    <property type="entry name" value="GED"/>
    <property type="match status" value="1"/>
</dbReference>
<feature type="region of interest" description="Disordered" evidence="3">
    <location>
        <begin position="521"/>
        <end position="559"/>
    </location>
</feature>
<evidence type="ECO:0000256" key="2">
    <source>
        <dbReference type="ARBA" id="ARBA00023134"/>
    </source>
</evidence>
<dbReference type="GO" id="GO:0003924">
    <property type="term" value="F:GTPase activity"/>
    <property type="evidence" value="ECO:0007669"/>
    <property type="project" value="InterPro"/>
</dbReference>
<name>A0A4S9A7X9_AURPU</name>
<dbReference type="Pfam" id="PF01031">
    <property type="entry name" value="Dynamin_M"/>
    <property type="match status" value="1"/>
</dbReference>
<dbReference type="PRINTS" id="PR00195">
    <property type="entry name" value="DYNAMIN"/>
</dbReference>
<dbReference type="CDD" id="cd08771">
    <property type="entry name" value="DLP_1"/>
    <property type="match status" value="1"/>
</dbReference>
<dbReference type="Proteomes" id="UP000308802">
    <property type="component" value="Unassembled WGS sequence"/>
</dbReference>
<evidence type="ECO:0000313" key="6">
    <source>
        <dbReference type="EMBL" id="THW75219.1"/>
    </source>
</evidence>
<dbReference type="InterPro" id="IPR027417">
    <property type="entry name" value="P-loop_NTPase"/>
</dbReference>
<proteinExistence type="predicted"/>
<feature type="compositionally biased region" description="Polar residues" evidence="3">
    <location>
        <begin position="532"/>
        <end position="559"/>
    </location>
</feature>
<dbReference type="Gene3D" id="1.20.120.1240">
    <property type="entry name" value="Dynamin, middle domain"/>
    <property type="match status" value="1"/>
</dbReference>
<evidence type="ECO:0008006" key="8">
    <source>
        <dbReference type="Google" id="ProtNLM"/>
    </source>
</evidence>
<dbReference type="InterPro" id="IPR045063">
    <property type="entry name" value="Dynamin_N"/>
</dbReference>
<dbReference type="GO" id="GO:0005525">
    <property type="term" value="F:GTP binding"/>
    <property type="evidence" value="ECO:0007669"/>
    <property type="project" value="InterPro"/>
</dbReference>
<dbReference type="GO" id="GO:0008017">
    <property type="term" value="F:microtubule binding"/>
    <property type="evidence" value="ECO:0007669"/>
    <property type="project" value="TreeGrafter"/>
</dbReference>
<gene>
    <name evidence="6" type="ORF">D6D19_04215</name>
</gene>
<dbReference type="PANTHER" id="PTHR11566">
    <property type="entry name" value="DYNAMIN"/>
    <property type="match status" value="1"/>
</dbReference>
<dbReference type="Gene3D" id="3.40.50.300">
    <property type="entry name" value="P-loop containing nucleotide triphosphate hydrolases"/>
    <property type="match status" value="1"/>
</dbReference>
<dbReference type="GO" id="GO:0005737">
    <property type="term" value="C:cytoplasm"/>
    <property type="evidence" value="ECO:0007669"/>
    <property type="project" value="TreeGrafter"/>
</dbReference>
<keyword evidence="2" id="KW-0342">GTP-binding</keyword>
<feature type="domain" description="Dynamin-type G" evidence="5">
    <location>
        <begin position="82"/>
        <end position="404"/>
    </location>
</feature>
<dbReference type="SMART" id="SM00053">
    <property type="entry name" value="DYNc"/>
    <property type="match status" value="1"/>
</dbReference>
<dbReference type="GO" id="GO:0005886">
    <property type="term" value="C:plasma membrane"/>
    <property type="evidence" value="ECO:0007669"/>
    <property type="project" value="TreeGrafter"/>
</dbReference>
<evidence type="ECO:0000259" key="4">
    <source>
        <dbReference type="PROSITE" id="PS51388"/>
    </source>
</evidence>